<feature type="compositionally biased region" description="Low complexity" evidence="2">
    <location>
        <begin position="391"/>
        <end position="404"/>
    </location>
</feature>
<dbReference type="OrthoDB" id="3269227at2759"/>
<dbReference type="InterPro" id="IPR001461">
    <property type="entry name" value="Aspartic_peptidase_A1"/>
</dbReference>
<feature type="compositionally biased region" description="Basic and acidic residues" evidence="2">
    <location>
        <begin position="360"/>
        <end position="381"/>
    </location>
</feature>
<evidence type="ECO:0000256" key="2">
    <source>
        <dbReference type="SAM" id="MobiDB-lite"/>
    </source>
</evidence>
<dbReference type="InterPro" id="IPR021109">
    <property type="entry name" value="Peptidase_aspartic_dom_sf"/>
</dbReference>
<dbReference type="PANTHER" id="PTHR47966:SF51">
    <property type="entry name" value="BETA-SITE APP-CLEAVING ENZYME, ISOFORM A-RELATED"/>
    <property type="match status" value="1"/>
</dbReference>
<organism evidence="4 5">
    <name type="scientific">Trametes pubescens</name>
    <name type="common">White-rot fungus</name>
    <dbReference type="NCBI Taxonomy" id="154538"/>
    <lineage>
        <taxon>Eukaryota</taxon>
        <taxon>Fungi</taxon>
        <taxon>Dikarya</taxon>
        <taxon>Basidiomycota</taxon>
        <taxon>Agaricomycotina</taxon>
        <taxon>Agaricomycetes</taxon>
        <taxon>Polyporales</taxon>
        <taxon>Polyporaceae</taxon>
        <taxon>Trametes</taxon>
    </lineage>
</organism>
<dbReference type="GO" id="GO:0004190">
    <property type="term" value="F:aspartic-type endopeptidase activity"/>
    <property type="evidence" value="ECO:0007669"/>
    <property type="project" value="InterPro"/>
</dbReference>
<dbReference type="CDD" id="cd05471">
    <property type="entry name" value="pepsin_like"/>
    <property type="match status" value="1"/>
</dbReference>
<protein>
    <recommendedName>
        <fullName evidence="3">Peptidase A1 domain-containing protein</fullName>
    </recommendedName>
</protein>
<dbReference type="PROSITE" id="PS51767">
    <property type="entry name" value="PEPTIDASE_A1"/>
    <property type="match status" value="1"/>
</dbReference>
<evidence type="ECO:0000313" key="5">
    <source>
        <dbReference type="Proteomes" id="UP000184267"/>
    </source>
</evidence>
<dbReference type="EMBL" id="MNAD01000337">
    <property type="protein sequence ID" value="OJT14048.1"/>
    <property type="molecule type" value="Genomic_DNA"/>
</dbReference>
<reference evidence="4 5" key="1">
    <citation type="submission" date="2016-10" db="EMBL/GenBank/DDBJ databases">
        <title>Genome sequence of the basidiomycete white-rot fungus Trametes pubescens.</title>
        <authorList>
            <person name="Makela M.R."/>
            <person name="Granchi Z."/>
            <person name="Peng M."/>
            <person name="De Vries R.P."/>
            <person name="Grigoriev I."/>
            <person name="Riley R."/>
            <person name="Hilden K."/>
        </authorList>
    </citation>
    <scope>NUCLEOTIDE SEQUENCE [LARGE SCALE GENOMIC DNA]</scope>
    <source>
        <strain evidence="4 5">FBCC735</strain>
    </source>
</reference>
<dbReference type="GO" id="GO:0006508">
    <property type="term" value="P:proteolysis"/>
    <property type="evidence" value="ECO:0007669"/>
    <property type="project" value="InterPro"/>
</dbReference>
<evidence type="ECO:0000259" key="3">
    <source>
        <dbReference type="PROSITE" id="PS51767"/>
    </source>
</evidence>
<dbReference type="Pfam" id="PF00026">
    <property type="entry name" value="Asp"/>
    <property type="match status" value="1"/>
</dbReference>
<dbReference type="OMA" id="RNTYMLF"/>
<dbReference type="Proteomes" id="UP000184267">
    <property type="component" value="Unassembled WGS sequence"/>
</dbReference>
<accession>A0A1M2W2G6</accession>
<dbReference type="InterPro" id="IPR033121">
    <property type="entry name" value="PEPTIDASE_A1"/>
</dbReference>
<sequence length="504" mass="53459">MDTGSADLWIDTSILPSGTLPVSDSFEDTGVAIELNYGLNGSDTTARGTAQLANVGLGSLAVRSQAFVGVHGAPAVTQYGDQGILGLGAPRQWSIVRNTLTSSQWNEQTFLYNVFEQYSTLGNFFTVDFGERDHAGVVSGGTLFIGEVLPSRVAILDAPKLPLATGRFWDVSSGGFLVNGVMLNITSAALLDRGMVLDTGAFGTYIPPEYLAAVYGPIDGSSLLDDGAWGIPCDTKMNISVIFGDMVYPIHPLDMIEVYDVRDGTALCRSLFQPNTDPRIPFLIGLNVLRNTYMLFNYGSVDDPSSTAPYVQVLSIGRKRRLSTDEQEERETTPSAKKQRAEFEAQAESKRDQSPSQLGKETEEVKEVTEGVREVELEDGKVASTSHAVDGEAPAEGGTEEAAAVPLPDSPELKATVASEKIADEGADETESPAAADEDALPEAAETTVTEDIPAAALEDDVPGLTLPAHTDDEITTPKAISSIPASHTPADAAVETIQEAIAA</sequence>
<dbReference type="Gene3D" id="2.40.70.10">
    <property type="entry name" value="Acid Proteases"/>
    <property type="match status" value="2"/>
</dbReference>
<feature type="compositionally biased region" description="Basic and acidic residues" evidence="2">
    <location>
        <begin position="339"/>
        <end position="353"/>
    </location>
</feature>
<dbReference type="PANTHER" id="PTHR47966">
    <property type="entry name" value="BETA-SITE APP-CLEAVING ENZYME, ISOFORM A-RELATED"/>
    <property type="match status" value="1"/>
</dbReference>
<feature type="region of interest" description="Disordered" evidence="2">
    <location>
        <begin position="423"/>
        <end position="448"/>
    </location>
</feature>
<feature type="domain" description="Peptidase A1" evidence="3">
    <location>
        <begin position="1"/>
        <end position="308"/>
    </location>
</feature>
<dbReference type="STRING" id="154538.A0A1M2W2G6"/>
<name>A0A1M2W2G6_TRAPU</name>
<comment type="caution">
    <text evidence="4">The sequence shown here is derived from an EMBL/GenBank/DDBJ whole genome shotgun (WGS) entry which is preliminary data.</text>
</comment>
<comment type="similarity">
    <text evidence="1">Belongs to the peptidase A1 family.</text>
</comment>
<gene>
    <name evidence="4" type="ORF">TRAPUB_9405</name>
</gene>
<proteinExistence type="inferred from homology"/>
<evidence type="ECO:0000313" key="4">
    <source>
        <dbReference type="EMBL" id="OJT14048.1"/>
    </source>
</evidence>
<keyword evidence="5" id="KW-1185">Reference proteome</keyword>
<dbReference type="SUPFAM" id="SSF50630">
    <property type="entry name" value="Acid proteases"/>
    <property type="match status" value="1"/>
</dbReference>
<feature type="compositionally biased region" description="Acidic residues" evidence="2">
    <location>
        <begin position="425"/>
        <end position="441"/>
    </location>
</feature>
<dbReference type="InterPro" id="IPR034164">
    <property type="entry name" value="Pepsin-like_dom"/>
</dbReference>
<evidence type="ECO:0000256" key="1">
    <source>
        <dbReference type="ARBA" id="ARBA00007447"/>
    </source>
</evidence>
<dbReference type="AlphaFoldDB" id="A0A1M2W2G6"/>
<feature type="region of interest" description="Disordered" evidence="2">
    <location>
        <begin position="321"/>
        <end position="411"/>
    </location>
</feature>